<evidence type="ECO:0000256" key="3">
    <source>
        <dbReference type="ARBA" id="ARBA00010327"/>
    </source>
</evidence>
<evidence type="ECO:0000256" key="11">
    <source>
        <dbReference type="ARBA" id="ARBA00022985"/>
    </source>
</evidence>
<evidence type="ECO:0000256" key="9">
    <source>
        <dbReference type="ARBA" id="ARBA00022777"/>
    </source>
</evidence>
<keyword evidence="10 15" id="KW-0067">ATP-binding</keyword>
<keyword evidence="12 15" id="KW-0472">Membrane</keyword>
<evidence type="ECO:0000256" key="10">
    <source>
        <dbReference type="ARBA" id="ARBA00022840"/>
    </source>
</evidence>
<dbReference type="GO" id="GO:0005524">
    <property type="term" value="F:ATP binding"/>
    <property type="evidence" value="ECO:0007669"/>
    <property type="project" value="UniProtKB-UniRule"/>
</dbReference>
<evidence type="ECO:0000313" key="16">
    <source>
        <dbReference type="EMBL" id="BBD80444.1"/>
    </source>
</evidence>
<evidence type="ECO:0000256" key="7">
    <source>
        <dbReference type="ARBA" id="ARBA00022679"/>
    </source>
</evidence>
<dbReference type="EC" id="2.7.1.166" evidence="4 15"/>
<evidence type="ECO:0000256" key="12">
    <source>
        <dbReference type="ARBA" id="ARBA00023136"/>
    </source>
</evidence>
<evidence type="ECO:0000256" key="14">
    <source>
        <dbReference type="ARBA" id="ARBA00034417"/>
    </source>
</evidence>
<dbReference type="NCBIfam" id="NF002475">
    <property type="entry name" value="PRK01723.1"/>
    <property type="match status" value="1"/>
</dbReference>
<name>A0A2Z6E6Y3_9GAMM</name>
<dbReference type="AlphaFoldDB" id="A0A2Z6E6Y3"/>
<keyword evidence="11 15" id="KW-0448">Lipopolysaccharide biosynthesis</keyword>
<dbReference type="HAMAP" id="MF_00521">
    <property type="entry name" value="KDO_kinase"/>
    <property type="match status" value="1"/>
</dbReference>
<dbReference type="GO" id="GO:0016773">
    <property type="term" value="F:phosphotransferase activity, alcohol group as acceptor"/>
    <property type="evidence" value="ECO:0007669"/>
    <property type="project" value="UniProtKB-UniRule"/>
</dbReference>
<dbReference type="GO" id="GO:0016301">
    <property type="term" value="F:kinase activity"/>
    <property type="evidence" value="ECO:0007669"/>
    <property type="project" value="UniProtKB-KW"/>
</dbReference>
<dbReference type="UniPathway" id="UPA00958"/>
<dbReference type="EMBL" id="AP018560">
    <property type="protein sequence ID" value="BBD80444.1"/>
    <property type="molecule type" value="Genomic_DNA"/>
</dbReference>
<comment type="catalytic activity">
    <reaction evidence="14 15">
        <text>an alpha-Kdo-(2-&gt;6)-lipid IVA + ATP = a 4-O-phospho-alpha-Kdo-(2-&gt;6)-lipid IVA + ADP + H(+)</text>
        <dbReference type="Rhea" id="RHEA:74271"/>
        <dbReference type="ChEBI" id="CHEBI:15378"/>
        <dbReference type="ChEBI" id="CHEBI:30616"/>
        <dbReference type="ChEBI" id="CHEBI:176428"/>
        <dbReference type="ChEBI" id="CHEBI:193140"/>
        <dbReference type="ChEBI" id="CHEBI:456216"/>
        <dbReference type="EC" id="2.7.1.166"/>
    </reaction>
</comment>
<dbReference type="GO" id="GO:0009244">
    <property type="term" value="P:lipopolysaccharide core region biosynthetic process"/>
    <property type="evidence" value="ECO:0007669"/>
    <property type="project" value="UniProtKB-UniRule"/>
</dbReference>
<evidence type="ECO:0000256" key="1">
    <source>
        <dbReference type="ARBA" id="ARBA00004515"/>
    </source>
</evidence>
<evidence type="ECO:0000313" key="17">
    <source>
        <dbReference type="Proteomes" id="UP000270530"/>
    </source>
</evidence>
<dbReference type="InterPro" id="IPR011009">
    <property type="entry name" value="Kinase-like_dom_sf"/>
</dbReference>
<evidence type="ECO:0000256" key="6">
    <source>
        <dbReference type="ARBA" id="ARBA00022519"/>
    </source>
</evidence>
<proteinExistence type="inferred from homology"/>
<dbReference type="SUPFAM" id="SSF56112">
    <property type="entry name" value="Protein kinase-like (PK-like)"/>
    <property type="match status" value="1"/>
</dbReference>
<evidence type="ECO:0000256" key="2">
    <source>
        <dbReference type="ARBA" id="ARBA00004713"/>
    </source>
</evidence>
<dbReference type="KEGG" id="rbd:ALSL_1797"/>
<keyword evidence="7 15" id="KW-0808">Transferase</keyword>
<dbReference type="Proteomes" id="UP000270530">
    <property type="component" value="Chromosome"/>
</dbReference>
<evidence type="ECO:0000256" key="5">
    <source>
        <dbReference type="ARBA" id="ARBA00022475"/>
    </source>
</evidence>
<dbReference type="RefSeq" id="WP_126538438.1">
    <property type="nucleotide sequence ID" value="NZ_AP018560.1"/>
</dbReference>
<dbReference type="InterPro" id="IPR022826">
    <property type="entry name" value="KDO_kinase"/>
</dbReference>
<sequence>MAGMMQETRRAGTDGALLCIADVPVPIDERWFDADAWRARGALHEEIGGRGRIAMLDTPLGPCVWRHYRRGGRIAVLLGDRYLWTGEARTRSFAEFRLLLALARRDLPAPRPVAARYRRVGACFYDADLITRRIENARTLAECLAAGAFDTELARAVGALVARFHRAGVEHADLNAHNVLVTPGQLYLIDFDRGRLRKPARRWRMANLRRLHRSLRKLGAGADDPDRFERTLWTVLLEAYARTFAG</sequence>
<keyword evidence="8 15" id="KW-0547">Nucleotide-binding</keyword>
<feature type="active site" evidence="15">
    <location>
        <position position="173"/>
    </location>
</feature>
<comment type="similarity">
    <text evidence="3 15">Belongs to the protein kinase superfamily. KdkA/RfaP family.</text>
</comment>
<evidence type="ECO:0000256" key="15">
    <source>
        <dbReference type="HAMAP-Rule" id="MF_00521"/>
    </source>
</evidence>
<gene>
    <name evidence="15" type="primary">kdkA</name>
    <name evidence="16" type="ORF">ALSL_1797</name>
</gene>
<reference evidence="17" key="1">
    <citation type="submission" date="2018-04" db="EMBL/GenBank/DDBJ databases">
        <authorList>
            <person name="Watanabe M."/>
            <person name="Kojima H."/>
        </authorList>
    </citation>
    <scope>NUCLEOTIDE SEQUENCE [LARGE SCALE GENOMIC DNA]</scope>
    <source>
        <strain evidence="17">Dysh456</strain>
    </source>
</reference>
<dbReference type="Gene3D" id="1.10.510.10">
    <property type="entry name" value="Transferase(Phosphotransferase) domain 1"/>
    <property type="match status" value="1"/>
</dbReference>
<dbReference type="Pfam" id="PF06293">
    <property type="entry name" value="Kdo"/>
    <property type="match status" value="1"/>
</dbReference>
<comment type="function">
    <text evidence="15">Catalyzes the ATP-dependent phosphorylation of the 3-deoxy-D-manno-octulosonic acid (Kdo) residue in Kdo-lipid IV(A) at the 4-OH position.</text>
</comment>
<reference evidence="17" key="2">
    <citation type="submission" date="2018-06" db="EMBL/GenBank/DDBJ databases">
        <title>Genome sequence of Rhodanobacteraceae bacterium strain Dysh456.</title>
        <authorList>
            <person name="Fukui M."/>
        </authorList>
    </citation>
    <scope>NUCLEOTIDE SEQUENCE [LARGE SCALE GENOMIC DNA]</scope>
    <source>
        <strain evidence="17">Dysh456</strain>
    </source>
</reference>
<protein>
    <recommendedName>
        <fullName evidence="13 15">3-deoxy-D-manno-octulosonic acid kinase</fullName>
        <shortName evidence="15">Kdo kinase</shortName>
        <ecNumber evidence="4 15">2.7.1.166</ecNumber>
    </recommendedName>
</protein>
<evidence type="ECO:0000256" key="8">
    <source>
        <dbReference type="ARBA" id="ARBA00022741"/>
    </source>
</evidence>
<keyword evidence="6 15" id="KW-0997">Cell inner membrane</keyword>
<comment type="pathway">
    <text evidence="2 15">Bacterial outer membrane biogenesis; LPS core biosynthesis.</text>
</comment>
<evidence type="ECO:0000256" key="4">
    <source>
        <dbReference type="ARBA" id="ARBA00011988"/>
    </source>
</evidence>
<comment type="subcellular location">
    <subcellularLocation>
        <location evidence="1 15">Cell inner membrane</location>
        <topology evidence="1 15">Peripheral membrane protein</topology>
        <orientation evidence="1 15">Cytoplasmic side</orientation>
    </subcellularLocation>
</comment>
<keyword evidence="9 15" id="KW-0418">Kinase</keyword>
<dbReference type="OrthoDB" id="6854449at2"/>
<evidence type="ECO:0000256" key="13">
    <source>
        <dbReference type="ARBA" id="ARBA00029511"/>
    </source>
</evidence>
<organism evidence="16 17">
    <name type="scientific">Aerosticca soli</name>
    <dbReference type="NCBI Taxonomy" id="2010829"/>
    <lineage>
        <taxon>Bacteria</taxon>
        <taxon>Pseudomonadati</taxon>
        <taxon>Pseudomonadota</taxon>
        <taxon>Gammaproteobacteria</taxon>
        <taxon>Lysobacterales</taxon>
        <taxon>Rhodanobacteraceae</taxon>
        <taxon>Aerosticca</taxon>
    </lineage>
</organism>
<keyword evidence="5 15" id="KW-1003">Cell membrane</keyword>
<keyword evidence="17" id="KW-1185">Reference proteome</keyword>
<dbReference type="GO" id="GO:0005886">
    <property type="term" value="C:plasma membrane"/>
    <property type="evidence" value="ECO:0007669"/>
    <property type="project" value="UniProtKB-SubCell"/>
</dbReference>
<accession>A0A2Z6E6Y3</accession>